<evidence type="ECO:0000256" key="1">
    <source>
        <dbReference type="ARBA" id="ARBA00022676"/>
    </source>
</evidence>
<keyword evidence="4" id="KW-1185">Reference proteome</keyword>
<protein>
    <submittedName>
        <fullName evidence="3">Glycosyltransferase</fullName>
    </submittedName>
</protein>
<dbReference type="InterPro" id="IPR004629">
    <property type="entry name" value="WecG_TagA_CpsF"/>
</dbReference>
<accession>A0A2G4EYM4</accession>
<keyword evidence="2" id="KW-0808">Transferase</keyword>
<evidence type="ECO:0000256" key="2">
    <source>
        <dbReference type="ARBA" id="ARBA00022679"/>
    </source>
</evidence>
<sequence>MNRSHPQFSVLGLPVHILDDHADWLIDRLHQGLGSHVVTLNAEMAMQAEQNPALADIIHSAELVIPDGAGVVLYLRIQGKNAKRFPGIELAESLLQQAGKLPDGESILFFGGSPEVAIAAAETWQQQMNGISIISQHGYLSPEAEPEFLETLKKIQPKMILVGLGVPRQEFWITKHRHLCPQSIWVGVGGSFDIWAGTKTRAPAWFCDNHLEWLYRLYQEPWRWRRMLALPQFAFKALGNLRG</sequence>
<dbReference type="OrthoDB" id="9771846at2"/>
<dbReference type="Pfam" id="PF03808">
    <property type="entry name" value="Glyco_tran_WecG"/>
    <property type="match status" value="1"/>
</dbReference>
<evidence type="ECO:0000313" key="4">
    <source>
        <dbReference type="Proteomes" id="UP000226442"/>
    </source>
</evidence>
<dbReference type="EMBL" id="NXIB02000087">
    <property type="protein sequence ID" value="PHX54629.1"/>
    <property type="molecule type" value="Genomic_DNA"/>
</dbReference>
<dbReference type="AlphaFoldDB" id="A0A2G4EYM4"/>
<reference evidence="3" key="1">
    <citation type="submission" date="2017-10" db="EMBL/GenBank/DDBJ databases">
        <title>Draft genome sequence of the planktic cyanobacteria Tychonema bourrellyi isolated from alpine lentic freshwater.</title>
        <authorList>
            <person name="Tett A."/>
            <person name="Armanini F."/>
            <person name="Asnicar F."/>
            <person name="Boscaini A."/>
            <person name="Pasolli E."/>
            <person name="Zolfo M."/>
            <person name="Donati C."/>
            <person name="Salmaso N."/>
            <person name="Segata N."/>
        </authorList>
    </citation>
    <scope>NUCLEOTIDE SEQUENCE</scope>
    <source>
        <strain evidence="3">FEM_GT703</strain>
    </source>
</reference>
<keyword evidence="1" id="KW-0328">Glycosyltransferase</keyword>
<comment type="caution">
    <text evidence="3">The sequence shown here is derived from an EMBL/GenBank/DDBJ whole genome shotgun (WGS) entry which is preliminary data.</text>
</comment>
<organism evidence="3 4">
    <name type="scientific">Tychonema bourrellyi FEM_GT703</name>
    <dbReference type="NCBI Taxonomy" id="2040638"/>
    <lineage>
        <taxon>Bacteria</taxon>
        <taxon>Bacillati</taxon>
        <taxon>Cyanobacteriota</taxon>
        <taxon>Cyanophyceae</taxon>
        <taxon>Oscillatoriophycideae</taxon>
        <taxon>Oscillatoriales</taxon>
        <taxon>Microcoleaceae</taxon>
        <taxon>Tychonema</taxon>
    </lineage>
</organism>
<name>A0A2G4EYM4_9CYAN</name>
<evidence type="ECO:0000313" key="3">
    <source>
        <dbReference type="EMBL" id="PHX54629.1"/>
    </source>
</evidence>
<proteinExistence type="predicted"/>
<gene>
    <name evidence="3" type="ORF">CP500_014990</name>
</gene>
<dbReference type="RefSeq" id="WP_096830620.1">
    <property type="nucleotide sequence ID" value="NZ_NXIB02000087.1"/>
</dbReference>
<dbReference type="PANTHER" id="PTHR34136:SF1">
    <property type="entry name" value="UDP-N-ACETYL-D-MANNOSAMINURONIC ACID TRANSFERASE"/>
    <property type="match status" value="1"/>
</dbReference>
<dbReference type="PANTHER" id="PTHR34136">
    <property type="match status" value="1"/>
</dbReference>
<dbReference type="CDD" id="cd06533">
    <property type="entry name" value="Glyco_transf_WecG_TagA"/>
    <property type="match status" value="1"/>
</dbReference>
<dbReference type="GO" id="GO:0016758">
    <property type="term" value="F:hexosyltransferase activity"/>
    <property type="evidence" value="ECO:0007669"/>
    <property type="project" value="TreeGrafter"/>
</dbReference>
<dbReference type="NCBIfam" id="TIGR00696">
    <property type="entry name" value="wecG_tagA_cpsF"/>
    <property type="match status" value="1"/>
</dbReference>
<dbReference type="Proteomes" id="UP000226442">
    <property type="component" value="Unassembled WGS sequence"/>
</dbReference>